<gene>
    <name evidence="9" type="ORF">DAERI_010344</name>
</gene>
<comment type="caution">
    <text evidence="9">The sequence shown here is derived from an EMBL/GenBank/DDBJ whole genome shotgun (WGS) entry which is preliminary data.</text>
</comment>
<keyword evidence="2" id="KW-1277">Toxin-antitoxin system</keyword>
<evidence type="ECO:0000256" key="4">
    <source>
        <dbReference type="ARBA" id="ARBA00022723"/>
    </source>
</evidence>
<comment type="cofactor">
    <cofactor evidence="1">
        <name>Mg(2+)</name>
        <dbReference type="ChEBI" id="CHEBI:18420"/>
    </cofactor>
</comment>
<name>A0A2I9CRJ8_9DEIO</name>
<evidence type="ECO:0000256" key="7">
    <source>
        <dbReference type="ARBA" id="ARBA00038093"/>
    </source>
</evidence>
<organism evidence="9 10">
    <name type="scientific">Deinococcus aerius</name>
    <dbReference type="NCBI Taxonomy" id="200253"/>
    <lineage>
        <taxon>Bacteria</taxon>
        <taxon>Thermotogati</taxon>
        <taxon>Deinococcota</taxon>
        <taxon>Deinococci</taxon>
        <taxon>Deinococcales</taxon>
        <taxon>Deinococcaceae</taxon>
        <taxon>Deinococcus</taxon>
    </lineage>
</organism>
<evidence type="ECO:0000256" key="5">
    <source>
        <dbReference type="ARBA" id="ARBA00022801"/>
    </source>
</evidence>
<evidence type="ECO:0000256" key="1">
    <source>
        <dbReference type="ARBA" id="ARBA00001946"/>
    </source>
</evidence>
<dbReference type="EMBL" id="BFAG01000001">
    <property type="protein sequence ID" value="GBF04172.1"/>
    <property type="molecule type" value="Genomic_DNA"/>
</dbReference>
<dbReference type="SUPFAM" id="SSF88723">
    <property type="entry name" value="PIN domain-like"/>
    <property type="match status" value="1"/>
</dbReference>
<evidence type="ECO:0000313" key="10">
    <source>
        <dbReference type="Proteomes" id="UP000236569"/>
    </source>
</evidence>
<dbReference type="Gene3D" id="3.40.50.1010">
    <property type="entry name" value="5'-nuclease"/>
    <property type="match status" value="1"/>
</dbReference>
<dbReference type="GO" id="GO:0016787">
    <property type="term" value="F:hydrolase activity"/>
    <property type="evidence" value="ECO:0007669"/>
    <property type="project" value="UniProtKB-KW"/>
</dbReference>
<dbReference type="InterPro" id="IPR050556">
    <property type="entry name" value="Type_II_TA_system_RNase"/>
</dbReference>
<dbReference type="InterPro" id="IPR029060">
    <property type="entry name" value="PIN-like_dom_sf"/>
</dbReference>
<proteinExistence type="inferred from homology"/>
<keyword evidence="6" id="KW-0460">Magnesium</keyword>
<dbReference type="InterPro" id="IPR002716">
    <property type="entry name" value="PIN_dom"/>
</dbReference>
<accession>A0A2I9CRJ8</accession>
<dbReference type="AlphaFoldDB" id="A0A2I9CRJ8"/>
<keyword evidence="5" id="KW-0378">Hydrolase</keyword>
<keyword evidence="3" id="KW-0540">Nuclease</keyword>
<protein>
    <recommendedName>
        <fullName evidence="8">PIN domain-containing protein</fullName>
    </recommendedName>
</protein>
<dbReference type="PANTHER" id="PTHR33653">
    <property type="entry name" value="RIBONUCLEASE VAPC2"/>
    <property type="match status" value="1"/>
</dbReference>
<evidence type="ECO:0000256" key="2">
    <source>
        <dbReference type="ARBA" id="ARBA00022649"/>
    </source>
</evidence>
<keyword evidence="4" id="KW-0479">Metal-binding</keyword>
<evidence type="ECO:0000259" key="8">
    <source>
        <dbReference type="Pfam" id="PF01850"/>
    </source>
</evidence>
<reference evidence="10" key="1">
    <citation type="submission" date="2018-01" db="EMBL/GenBank/DDBJ databases">
        <title>Draft Genome Sequence of the Radioresistant Bacterium Deinococcus aerius TR0125, Isolated from the Higher Atmosphere above Japan.</title>
        <authorList>
            <person name="Satoh K."/>
            <person name="Arai H."/>
            <person name="Sanzen T."/>
            <person name="Kawaguchi Y."/>
            <person name="Hayashi H."/>
            <person name="Yokobori S."/>
            <person name="Yamagishi A."/>
            <person name="Oono Y."/>
            <person name="Narumi I."/>
        </authorList>
    </citation>
    <scope>NUCLEOTIDE SEQUENCE [LARGE SCALE GENOMIC DNA]</scope>
    <source>
        <strain evidence="10">TR0125</strain>
    </source>
</reference>
<dbReference type="Proteomes" id="UP000236569">
    <property type="component" value="Unassembled WGS sequence"/>
</dbReference>
<dbReference type="GO" id="GO:0046872">
    <property type="term" value="F:metal ion binding"/>
    <property type="evidence" value="ECO:0007669"/>
    <property type="project" value="UniProtKB-KW"/>
</dbReference>
<keyword evidence="10" id="KW-1185">Reference proteome</keyword>
<dbReference type="Pfam" id="PF01850">
    <property type="entry name" value="PIN"/>
    <property type="match status" value="1"/>
</dbReference>
<dbReference type="RefSeq" id="WP_103127740.1">
    <property type="nucleotide sequence ID" value="NZ_BFAG01000001.1"/>
</dbReference>
<feature type="domain" description="PIN" evidence="8">
    <location>
        <begin position="5"/>
        <end position="128"/>
    </location>
</feature>
<evidence type="ECO:0000256" key="6">
    <source>
        <dbReference type="ARBA" id="ARBA00022842"/>
    </source>
</evidence>
<comment type="similarity">
    <text evidence="7">Belongs to the PINc/VapC protein family.</text>
</comment>
<evidence type="ECO:0000313" key="9">
    <source>
        <dbReference type="EMBL" id="GBF04172.1"/>
    </source>
</evidence>
<dbReference type="PANTHER" id="PTHR33653:SF1">
    <property type="entry name" value="RIBONUCLEASE VAPC2"/>
    <property type="match status" value="1"/>
</dbReference>
<evidence type="ECO:0000256" key="3">
    <source>
        <dbReference type="ARBA" id="ARBA00022722"/>
    </source>
</evidence>
<sequence>MTLALDSNILSAVFRGEDTALRVVQILEERRGGGSLLHVAAFAEVLSGPGIRRVDVEAFLSDAGISLVWETEAAVWERAISAFTLYAERRRKSGGGQPRRILADFLIGAHAAVSAGELLTLDPQHYRQSFPELVVLSPVEE</sequence>
<dbReference type="GO" id="GO:0004518">
    <property type="term" value="F:nuclease activity"/>
    <property type="evidence" value="ECO:0007669"/>
    <property type="project" value="UniProtKB-KW"/>
</dbReference>
<dbReference type="OrthoDB" id="68010at2"/>